<dbReference type="PRINTS" id="PR01217">
    <property type="entry name" value="PRICHEXTENSN"/>
</dbReference>
<dbReference type="VEuPathDB" id="FungiDB:MMYC01_205029"/>
<dbReference type="Gene3D" id="2.60.40.640">
    <property type="match status" value="1"/>
</dbReference>
<comment type="caution">
    <text evidence="4">The sequence shown here is derived from an EMBL/GenBank/DDBJ whole genome shotgun (WGS) entry which is preliminary data.</text>
</comment>
<dbReference type="GO" id="GO:0031625">
    <property type="term" value="F:ubiquitin protein ligase binding"/>
    <property type="evidence" value="ECO:0007669"/>
    <property type="project" value="TreeGrafter"/>
</dbReference>
<evidence type="ECO:0000313" key="4">
    <source>
        <dbReference type="EMBL" id="KXX77893.1"/>
    </source>
</evidence>
<dbReference type="AlphaFoldDB" id="A0A175W2L3"/>
<dbReference type="OrthoDB" id="7785529at2759"/>
<evidence type="ECO:0000313" key="5">
    <source>
        <dbReference type="Proteomes" id="UP000078237"/>
    </source>
</evidence>
<protein>
    <submittedName>
        <fullName evidence="4">PH-response regulator protein palF/prr-3</fullName>
    </submittedName>
</protein>
<dbReference type="InterPro" id="IPR011022">
    <property type="entry name" value="Arrestin_C-like"/>
</dbReference>
<evidence type="ECO:0000259" key="3">
    <source>
        <dbReference type="SMART" id="SM01017"/>
    </source>
</evidence>
<organism evidence="4 5">
    <name type="scientific">Madurella mycetomatis</name>
    <dbReference type="NCBI Taxonomy" id="100816"/>
    <lineage>
        <taxon>Eukaryota</taxon>
        <taxon>Fungi</taxon>
        <taxon>Dikarya</taxon>
        <taxon>Ascomycota</taxon>
        <taxon>Pezizomycotina</taxon>
        <taxon>Sordariomycetes</taxon>
        <taxon>Sordariomycetidae</taxon>
        <taxon>Sordariales</taxon>
        <taxon>Sordariales incertae sedis</taxon>
        <taxon>Madurella</taxon>
    </lineage>
</organism>
<dbReference type="Proteomes" id="UP000078237">
    <property type="component" value="Unassembled WGS sequence"/>
</dbReference>
<dbReference type="Pfam" id="PF00339">
    <property type="entry name" value="Arrestin_N"/>
    <property type="match status" value="1"/>
</dbReference>
<feature type="compositionally biased region" description="Low complexity" evidence="2">
    <location>
        <begin position="12"/>
        <end position="33"/>
    </location>
</feature>
<comment type="similarity">
    <text evidence="1">Belongs to the arrestin family. PalF/RIM8 subfamily.</text>
</comment>
<dbReference type="InterPro" id="IPR011021">
    <property type="entry name" value="Arrestin-like_N"/>
</dbReference>
<name>A0A175W2L3_9PEZI</name>
<dbReference type="GO" id="GO:0005886">
    <property type="term" value="C:plasma membrane"/>
    <property type="evidence" value="ECO:0007669"/>
    <property type="project" value="TreeGrafter"/>
</dbReference>
<feature type="compositionally biased region" description="Pro residues" evidence="2">
    <location>
        <begin position="630"/>
        <end position="653"/>
    </location>
</feature>
<feature type="compositionally biased region" description="Basic and acidic residues" evidence="2">
    <location>
        <begin position="758"/>
        <end position="771"/>
    </location>
</feature>
<dbReference type="GO" id="GO:0070086">
    <property type="term" value="P:ubiquitin-dependent endocytosis"/>
    <property type="evidence" value="ECO:0007669"/>
    <property type="project" value="TreeGrafter"/>
</dbReference>
<feature type="domain" description="Arrestin C-terminal-like" evidence="3">
    <location>
        <begin position="337"/>
        <end position="498"/>
    </location>
</feature>
<dbReference type="SMART" id="SM01017">
    <property type="entry name" value="Arrestin_C"/>
    <property type="match status" value="1"/>
</dbReference>
<accession>A0A175W2L3</accession>
<feature type="compositionally biased region" description="Pro residues" evidence="2">
    <location>
        <begin position="676"/>
        <end position="686"/>
    </location>
</feature>
<dbReference type="InterPro" id="IPR014752">
    <property type="entry name" value="Arrestin-like_C"/>
</dbReference>
<dbReference type="SUPFAM" id="SSF81296">
    <property type="entry name" value="E set domains"/>
    <property type="match status" value="1"/>
</dbReference>
<dbReference type="STRING" id="100816.A0A175W2L3"/>
<keyword evidence="5" id="KW-1185">Reference proteome</keyword>
<proteinExistence type="inferred from homology"/>
<feature type="compositionally biased region" description="Pro residues" evidence="2">
    <location>
        <begin position="795"/>
        <end position="808"/>
    </location>
</feature>
<feature type="region of interest" description="Disordered" evidence="2">
    <location>
        <begin position="102"/>
        <end position="130"/>
    </location>
</feature>
<feature type="region of interest" description="Disordered" evidence="2">
    <location>
        <begin position="1"/>
        <end position="33"/>
    </location>
</feature>
<feature type="region of interest" description="Disordered" evidence="2">
    <location>
        <begin position="225"/>
        <end position="323"/>
    </location>
</feature>
<reference evidence="4 5" key="1">
    <citation type="journal article" date="2016" name="Genome Announc.">
        <title>Genome Sequence of Madurella mycetomatis mm55, Isolated from a Human Mycetoma Case in Sudan.</title>
        <authorList>
            <person name="Smit S."/>
            <person name="Derks M.F."/>
            <person name="Bervoets S."/>
            <person name="Fahal A."/>
            <person name="van Leeuwen W."/>
            <person name="van Belkum A."/>
            <person name="van de Sande W.W."/>
        </authorList>
    </citation>
    <scope>NUCLEOTIDE SEQUENCE [LARGE SCALE GENOMIC DNA]</scope>
    <source>
        <strain evidence="5">mm55</strain>
    </source>
</reference>
<evidence type="ECO:0000256" key="2">
    <source>
        <dbReference type="SAM" id="MobiDB-lite"/>
    </source>
</evidence>
<dbReference type="InterPro" id="IPR050357">
    <property type="entry name" value="Arrestin_domain-protein"/>
</dbReference>
<dbReference type="PANTHER" id="PTHR11188">
    <property type="entry name" value="ARRESTIN DOMAIN CONTAINING PROTEIN"/>
    <property type="match status" value="1"/>
</dbReference>
<feature type="compositionally biased region" description="Low complexity" evidence="2">
    <location>
        <begin position="289"/>
        <end position="311"/>
    </location>
</feature>
<gene>
    <name evidence="4" type="ORF">MMYC01_205029</name>
</gene>
<dbReference type="GO" id="GO:0005829">
    <property type="term" value="C:cytosol"/>
    <property type="evidence" value="ECO:0007669"/>
    <property type="project" value="TreeGrafter"/>
</dbReference>
<dbReference type="EMBL" id="LCTW02000141">
    <property type="protein sequence ID" value="KXX77893.1"/>
    <property type="molecule type" value="Genomic_DNA"/>
</dbReference>
<feature type="compositionally biased region" description="Basic and acidic residues" evidence="2">
    <location>
        <begin position="655"/>
        <end position="671"/>
    </location>
</feature>
<sequence length="896" mass="95864">MGHPKKSADNRAAAPSAPASPVEDPPSSSRPSFLSRFSLPLSFRSRTRHIADFHIRPADPHRKYGAGDHVQGAVILTVVKPVRITHLVVSLHGYMRVYKGPGTPNHEPVVDPAEVPTTTGRSSRQKGHPSGYVRLFQDEQPLSADGRLEPGRYEFNFDLLFPAEGLPSSIDFERGTISYMITATLTRPTSIGTKVPPKTSCERKIYLVEKVDVGSLAAPRPSTIYLEPISKPPKKKRQPGVSAERISTATDPVDLASDVDSARANENSTEGSLSVVGEDQGPDHSGNPRSPVQSDVRSVSSDSAVSRSTGRSRGGDTSHVVASSAFVPSGRKASAVKERTITATIELQRGGCLPGDVVPIKISVQHIRTVKSIHGVIVTLYRLGRIDYSPWLLSKELSEAEPRRAEKDEYYPKSKTGLGGLSLSAAGSCSVFRKDLSQSISPLIINPETLAATLTTSVRVPEDVFPTIKGVPYEMITFKYHVEVIVDLGGKLAKQIQGGKPSGARMSTVGGSLGLTSTSFDGGSASLASWGTGIIDTDRLRRQKGVISVVFEAVVGTTDSSRFRGKGPLKPTPSVYSVPVPDAELPHNDGGEKQPWPVAPEHNGYVPDGYPGDYDPSPARQSTYATDWNPVPPPPPPQQPPPAPVPHYIPPPEVPDERTLTEKERIRRAEQRLLPSQPPEPEPPAVAGPSSSHLPNGENIYDADDDDDDRPPPPLTPLPLLNVDMLHTDQAEPPSAPTLEDLSPEGAPPQHHHYHQPPTEDKQELERRRLLAEASAPPEFPEDYDIGIGPSAGPSAPPPPPPSIPQASPPRLSGAAAEADLFQPSAPALLLVEEGGVREGEGGNSHGHRHGHEDGDGDEEAAYGRHYAYADAPAAGREGSSGVLAGGAEPLPRYER</sequence>
<feature type="compositionally biased region" description="Low complexity" evidence="2">
    <location>
        <begin position="604"/>
        <end position="616"/>
    </location>
</feature>
<dbReference type="Pfam" id="PF02752">
    <property type="entry name" value="Arrestin_C"/>
    <property type="match status" value="1"/>
</dbReference>
<dbReference type="InterPro" id="IPR014756">
    <property type="entry name" value="Ig_E-set"/>
</dbReference>
<evidence type="ECO:0000256" key="1">
    <source>
        <dbReference type="ARBA" id="ARBA00037950"/>
    </source>
</evidence>
<feature type="region of interest" description="Disordered" evidence="2">
    <location>
        <begin position="560"/>
        <end position="896"/>
    </location>
</feature>
<dbReference type="GO" id="GO:0030674">
    <property type="term" value="F:protein-macromolecule adaptor activity"/>
    <property type="evidence" value="ECO:0007669"/>
    <property type="project" value="TreeGrafter"/>
</dbReference>
<dbReference type="PANTHER" id="PTHR11188:SF161">
    <property type="entry name" value="PH-RESPONSE REGULATOR PROTEIN PALF_RIM8"/>
    <property type="match status" value="1"/>
</dbReference>